<evidence type="ECO:0000256" key="2">
    <source>
        <dbReference type="ARBA" id="ARBA00022448"/>
    </source>
</evidence>
<proteinExistence type="predicted"/>
<feature type="transmembrane region" description="Helical" evidence="7">
    <location>
        <begin position="191"/>
        <end position="215"/>
    </location>
</feature>
<sequence>MEGKNVFNDSHVARAYFKLAVPLVCSMVVTLIYNLADTFFVAQTGDTNIVAGVSLGMPVFTLLMAVGNIFGQGGSSLISRLLGQRDEQGVRRASAFCFYAALLTGGVIGAVMLLARTPLVWLLGASEETFAHASAYCFWLAAGAPVITLSFIHSNLLRAEGMSKESMAGTILGAVANIILDPIFISTLGMGAAGAAIATVIGYLLADVFYAAAVIKKSRVLSLDPRQMLVPAQHVGQIMGIGIPAAVVNVMQSAASVLMNQFLLPYGNDKIAAMGIVLKVSMIALLLLTGFAFGGQPLFGYYYGAGDKQRFRSLLRFCLGFISGSALVLTVGICLAAPALMRIFMDNDSIVRDGVIMLRWQVVTMIFVGAVLLLSILFQATGKAGAAFVLSISRQGVIFALALVAGRALAGYTGILAAQAAADALTALVAGGLFCTQLYPELK</sequence>
<dbReference type="Proteomes" id="UP001055185">
    <property type="component" value="Unassembled WGS sequence"/>
</dbReference>
<dbReference type="RefSeq" id="WP_238317825.1">
    <property type="nucleotide sequence ID" value="NZ_BQKV01000098.1"/>
</dbReference>
<keyword evidence="9" id="KW-1185">Reference proteome</keyword>
<keyword evidence="5 7" id="KW-1133">Transmembrane helix</keyword>
<evidence type="ECO:0000256" key="4">
    <source>
        <dbReference type="ARBA" id="ARBA00022692"/>
    </source>
</evidence>
<feature type="transmembrane region" description="Helical" evidence="7">
    <location>
        <begin position="271"/>
        <end position="293"/>
    </location>
</feature>
<protein>
    <submittedName>
        <fullName evidence="8">MATE family efflux transporter</fullName>
    </submittedName>
</protein>
<keyword evidence="4 7" id="KW-0812">Transmembrane</keyword>
<dbReference type="InterPro" id="IPR048279">
    <property type="entry name" value="MdtK-like"/>
</dbReference>
<dbReference type="GO" id="GO:0015297">
    <property type="term" value="F:antiporter activity"/>
    <property type="evidence" value="ECO:0007669"/>
    <property type="project" value="InterPro"/>
</dbReference>
<dbReference type="PANTHER" id="PTHR43823">
    <property type="entry name" value="SPORULATION PROTEIN YKVU"/>
    <property type="match status" value="1"/>
</dbReference>
<dbReference type="EMBL" id="BQKV01000098">
    <property type="protein sequence ID" value="GJN65616.1"/>
    <property type="molecule type" value="Genomic_DNA"/>
</dbReference>
<keyword evidence="2" id="KW-0813">Transport</keyword>
<dbReference type="AlphaFoldDB" id="A0AA37J386"/>
<feature type="transmembrane region" description="Helical" evidence="7">
    <location>
        <begin position="360"/>
        <end position="378"/>
    </location>
</feature>
<organism evidence="8 9">
    <name type="scientific">Faecalibacterium gallinarum</name>
    <dbReference type="NCBI Taxonomy" id="2903556"/>
    <lineage>
        <taxon>Bacteria</taxon>
        <taxon>Bacillati</taxon>
        <taxon>Bacillota</taxon>
        <taxon>Clostridia</taxon>
        <taxon>Eubacteriales</taxon>
        <taxon>Oscillospiraceae</taxon>
        <taxon>Faecalibacterium</taxon>
    </lineage>
</organism>
<gene>
    <name evidence="8" type="ORF">JCM17207_22410</name>
</gene>
<feature type="transmembrane region" description="Helical" evidence="7">
    <location>
        <begin position="314"/>
        <end position="340"/>
    </location>
</feature>
<evidence type="ECO:0000256" key="7">
    <source>
        <dbReference type="SAM" id="Phobius"/>
    </source>
</evidence>
<feature type="transmembrane region" description="Helical" evidence="7">
    <location>
        <begin position="385"/>
        <end position="410"/>
    </location>
</feature>
<dbReference type="InterPro" id="IPR051327">
    <property type="entry name" value="MATE_MepA_subfamily"/>
</dbReference>
<feature type="transmembrane region" description="Helical" evidence="7">
    <location>
        <begin position="133"/>
        <end position="154"/>
    </location>
</feature>
<feature type="transmembrane region" description="Helical" evidence="7">
    <location>
        <begin position="235"/>
        <end position="259"/>
    </location>
</feature>
<accession>A0AA37J386</accession>
<comment type="subcellular location">
    <subcellularLocation>
        <location evidence="1">Cell membrane</location>
        <topology evidence="1">Multi-pass membrane protein</topology>
    </subcellularLocation>
</comment>
<dbReference type="Pfam" id="PF01554">
    <property type="entry name" value="MatE"/>
    <property type="match status" value="2"/>
</dbReference>
<evidence type="ECO:0000256" key="1">
    <source>
        <dbReference type="ARBA" id="ARBA00004651"/>
    </source>
</evidence>
<feature type="transmembrane region" description="Helical" evidence="7">
    <location>
        <begin position="92"/>
        <end position="113"/>
    </location>
</feature>
<name>A0AA37J386_9FIRM</name>
<dbReference type="GO" id="GO:0042910">
    <property type="term" value="F:xenobiotic transmembrane transporter activity"/>
    <property type="evidence" value="ECO:0007669"/>
    <property type="project" value="InterPro"/>
</dbReference>
<reference evidence="8" key="1">
    <citation type="journal article" date="2022" name="Int. J. Syst. Evol. Microbiol.">
        <title>Genome-based, phenotypic and chemotaxonomic classification of Faecalibacterium strains: proposal of three novel species Faecalibacterium duncaniae sp. nov., Faecalibacterium hattorii sp. nov. and Faecalibacterium gallinarum sp. nov. .</title>
        <authorList>
            <person name="Sakamoto M."/>
            <person name="Sakurai N."/>
            <person name="Tanno H."/>
            <person name="Iino T."/>
            <person name="Ohkuma M."/>
            <person name="Endo A."/>
        </authorList>
    </citation>
    <scope>NUCLEOTIDE SEQUENCE</scope>
    <source>
        <strain evidence="8">JCM 17207</strain>
    </source>
</reference>
<keyword evidence="3" id="KW-1003">Cell membrane</keyword>
<keyword evidence="6 7" id="KW-0472">Membrane</keyword>
<evidence type="ECO:0000256" key="5">
    <source>
        <dbReference type="ARBA" id="ARBA00022989"/>
    </source>
</evidence>
<comment type="caution">
    <text evidence="8">The sequence shown here is derived from an EMBL/GenBank/DDBJ whole genome shotgun (WGS) entry which is preliminary data.</text>
</comment>
<dbReference type="PIRSF" id="PIRSF006603">
    <property type="entry name" value="DinF"/>
    <property type="match status" value="1"/>
</dbReference>
<evidence type="ECO:0000313" key="8">
    <source>
        <dbReference type="EMBL" id="GJN65616.1"/>
    </source>
</evidence>
<evidence type="ECO:0000313" key="9">
    <source>
        <dbReference type="Proteomes" id="UP001055185"/>
    </source>
</evidence>
<dbReference type="InterPro" id="IPR002528">
    <property type="entry name" value="MATE_fam"/>
</dbReference>
<evidence type="ECO:0000256" key="6">
    <source>
        <dbReference type="ARBA" id="ARBA00023136"/>
    </source>
</evidence>
<feature type="transmembrane region" description="Helical" evidence="7">
    <location>
        <begin position="15"/>
        <end position="36"/>
    </location>
</feature>
<dbReference type="PANTHER" id="PTHR43823:SF3">
    <property type="entry name" value="MULTIDRUG EXPORT PROTEIN MEPA"/>
    <property type="match status" value="1"/>
</dbReference>
<dbReference type="GO" id="GO:0005886">
    <property type="term" value="C:plasma membrane"/>
    <property type="evidence" value="ECO:0007669"/>
    <property type="project" value="UniProtKB-SubCell"/>
</dbReference>
<evidence type="ECO:0000256" key="3">
    <source>
        <dbReference type="ARBA" id="ARBA00022475"/>
    </source>
</evidence>
<feature type="transmembrane region" description="Helical" evidence="7">
    <location>
        <begin position="166"/>
        <end position="185"/>
    </location>
</feature>
<feature type="transmembrane region" description="Helical" evidence="7">
    <location>
        <begin position="48"/>
        <end position="71"/>
    </location>
</feature>
<dbReference type="NCBIfam" id="TIGR00797">
    <property type="entry name" value="matE"/>
    <property type="match status" value="1"/>
</dbReference>